<sequence>MLPVIRRGASACGDRPPVIASRAWCARPTTLIAAGGSRRGAHCAQSTFLLLLLLFFFFFFFFFLLLLLQATRKHAQYCRQTVCLLQLQSWALLILFNSTDHSSFRENVAPLRHIVFCTLYCYLSMLMKV</sequence>
<dbReference type="EnsemblPlants" id="KQK97437">
    <property type="protein sequence ID" value="KQK97437"/>
    <property type="gene ID" value="SETIT_012442mg"/>
</dbReference>
<feature type="transmembrane region" description="Helical" evidence="1">
    <location>
        <begin position="48"/>
        <end position="68"/>
    </location>
</feature>
<protein>
    <submittedName>
        <fullName evidence="2">Uncharacterized protein</fullName>
    </submittedName>
</protein>
<reference evidence="2" key="2">
    <citation type="submission" date="2018-08" db="UniProtKB">
        <authorList>
            <consortium name="EnsemblPlants"/>
        </authorList>
    </citation>
    <scope>IDENTIFICATION</scope>
    <source>
        <strain evidence="2">Yugu1</strain>
    </source>
</reference>
<dbReference type="AlphaFoldDB" id="K3YDY3"/>
<evidence type="ECO:0000256" key="1">
    <source>
        <dbReference type="SAM" id="Phobius"/>
    </source>
</evidence>
<evidence type="ECO:0000313" key="3">
    <source>
        <dbReference type="Proteomes" id="UP000004995"/>
    </source>
</evidence>
<dbReference type="Proteomes" id="UP000004995">
    <property type="component" value="Unassembled WGS sequence"/>
</dbReference>
<evidence type="ECO:0000313" key="2">
    <source>
        <dbReference type="EnsemblPlants" id="KQK97437"/>
    </source>
</evidence>
<dbReference type="HOGENOM" id="CLU_1952586_0_0_1"/>
<keyword evidence="1" id="KW-0812">Transmembrane</keyword>
<keyword evidence="1" id="KW-0472">Membrane</keyword>
<dbReference type="Gramene" id="KQK97437">
    <property type="protein sequence ID" value="KQK97437"/>
    <property type="gene ID" value="SETIT_012442mg"/>
</dbReference>
<reference evidence="3" key="1">
    <citation type="journal article" date="2012" name="Nat. Biotechnol.">
        <title>Reference genome sequence of the model plant Setaria.</title>
        <authorList>
            <person name="Bennetzen J.L."/>
            <person name="Schmutz J."/>
            <person name="Wang H."/>
            <person name="Percifield R."/>
            <person name="Hawkins J."/>
            <person name="Pontaroli A.C."/>
            <person name="Estep M."/>
            <person name="Feng L."/>
            <person name="Vaughn J.N."/>
            <person name="Grimwood J."/>
            <person name="Jenkins J."/>
            <person name="Barry K."/>
            <person name="Lindquist E."/>
            <person name="Hellsten U."/>
            <person name="Deshpande S."/>
            <person name="Wang X."/>
            <person name="Wu X."/>
            <person name="Mitros T."/>
            <person name="Triplett J."/>
            <person name="Yang X."/>
            <person name="Ye C.Y."/>
            <person name="Mauro-Herrera M."/>
            <person name="Wang L."/>
            <person name="Li P."/>
            <person name="Sharma M."/>
            <person name="Sharma R."/>
            <person name="Ronald P.C."/>
            <person name="Panaud O."/>
            <person name="Kellogg E.A."/>
            <person name="Brutnell T.P."/>
            <person name="Doust A.N."/>
            <person name="Tuskan G.A."/>
            <person name="Rokhsar D."/>
            <person name="Devos K.M."/>
        </authorList>
    </citation>
    <scope>NUCLEOTIDE SEQUENCE [LARGE SCALE GENOMIC DNA]</scope>
    <source>
        <strain evidence="3">cv. Yugu1</strain>
    </source>
</reference>
<accession>K3YDY3</accession>
<name>K3YDY3_SETIT</name>
<proteinExistence type="predicted"/>
<dbReference type="EMBL" id="AGNK02004362">
    <property type="status" value="NOT_ANNOTATED_CDS"/>
    <property type="molecule type" value="Genomic_DNA"/>
</dbReference>
<keyword evidence="3" id="KW-1185">Reference proteome</keyword>
<keyword evidence="1" id="KW-1133">Transmembrane helix</keyword>
<organism evidence="2 3">
    <name type="scientific">Setaria italica</name>
    <name type="common">Foxtail millet</name>
    <name type="synonym">Panicum italicum</name>
    <dbReference type="NCBI Taxonomy" id="4555"/>
    <lineage>
        <taxon>Eukaryota</taxon>
        <taxon>Viridiplantae</taxon>
        <taxon>Streptophyta</taxon>
        <taxon>Embryophyta</taxon>
        <taxon>Tracheophyta</taxon>
        <taxon>Spermatophyta</taxon>
        <taxon>Magnoliopsida</taxon>
        <taxon>Liliopsida</taxon>
        <taxon>Poales</taxon>
        <taxon>Poaceae</taxon>
        <taxon>PACMAD clade</taxon>
        <taxon>Panicoideae</taxon>
        <taxon>Panicodae</taxon>
        <taxon>Paniceae</taxon>
        <taxon>Cenchrinae</taxon>
        <taxon>Setaria</taxon>
    </lineage>
</organism>
<dbReference type="InParanoid" id="K3YDY3"/>